<sequence length="117" mass="13838">MKHGLSLLRDTSAGQSHPCCALSLQNLVVSSYLLSLERERLRRLDLRLRLLVTLLPEDEDEDEEEEDERRRCFLFLLLRLSSSLSEERRPILTDSWHDTHKKAHSTLLYVSYQHMLY</sequence>
<accession>A0ACB7EII8</accession>
<evidence type="ECO:0000313" key="1">
    <source>
        <dbReference type="EMBL" id="KAG8002017.1"/>
    </source>
</evidence>
<dbReference type="Proteomes" id="UP000805704">
    <property type="component" value="Chromosome 6"/>
</dbReference>
<comment type="caution">
    <text evidence="1">The sequence shown here is derived from an EMBL/GenBank/DDBJ whole genome shotgun (WGS) entry which is preliminary data.</text>
</comment>
<dbReference type="EMBL" id="CM024794">
    <property type="protein sequence ID" value="KAG8002017.1"/>
    <property type="molecule type" value="Genomic_DNA"/>
</dbReference>
<proteinExistence type="predicted"/>
<reference evidence="1" key="1">
    <citation type="submission" date="2020-04" db="EMBL/GenBank/DDBJ databases">
        <title>A chromosome-scale assembly and high-density genetic map of the yellow drum (Nibea albiflora) genome.</title>
        <authorList>
            <person name="Xu D."/>
            <person name="Zhang W."/>
            <person name="Chen R."/>
            <person name="Tan P."/>
            <person name="Wang L."/>
            <person name="Song H."/>
            <person name="Tian L."/>
            <person name="Zhu Q."/>
            <person name="Wang B."/>
        </authorList>
    </citation>
    <scope>NUCLEOTIDE SEQUENCE</scope>
    <source>
        <strain evidence="1">ZJHYS-2018</strain>
    </source>
</reference>
<organism evidence="1 2">
    <name type="scientific">Nibea albiflora</name>
    <name type="common">Yellow drum</name>
    <name type="synonym">Corvina albiflora</name>
    <dbReference type="NCBI Taxonomy" id="240163"/>
    <lineage>
        <taxon>Eukaryota</taxon>
        <taxon>Metazoa</taxon>
        <taxon>Chordata</taxon>
        <taxon>Craniata</taxon>
        <taxon>Vertebrata</taxon>
        <taxon>Euteleostomi</taxon>
        <taxon>Actinopterygii</taxon>
        <taxon>Neopterygii</taxon>
        <taxon>Teleostei</taxon>
        <taxon>Neoteleostei</taxon>
        <taxon>Acanthomorphata</taxon>
        <taxon>Eupercaria</taxon>
        <taxon>Sciaenidae</taxon>
        <taxon>Nibea</taxon>
    </lineage>
</organism>
<gene>
    <name evidence="1" type="ORF">GBF38_012335</name>
</gene>
<keyword evidence="2" id="KW-1185">Reference proteome</keyword>
<protein>
    <submittedName>
        <fullName evidence="1">Uncharacterized protein</fullName>
    </submittedName>
</protein>
<evidence type="ECO:0000313" key="2">
    <source>
        <dbReference type="Proteomes" id="UP000805704"/>
    </source>
</evidence>
<name>A0ACB7EII8_NIBAL</name>